<accession>A0A649VDB4</accession>
<feature type="compositionally biased region" description="Pro residues" evidence="3">
    <location>
        <begin position="947"/>
        <end position="958"/>
    </location>
</feature>
<dbReference type="NCBIfam" id="TIGR02675">
    <property type="entry name" value="tape_meas_nterm"/>
    <property type="match status" value="1"/>
</dbReference>
<proteinExistence type="predicted"/>
<sequence length="1862" mass="195922">MTEPFGGGAGPTNLGTTVGRVRIDYESNSARAVRDAERFQDTLVGVGASAQSSARQVGSAVQQINNFAAQTARVSSRIKNPTEGLGKGVAAEVNKAQDSLRALERQIEKQTGKAVKLKGAVNFTPTDVKIDKGAITQALDLFQRNFNQPLKLSASVQLTATDVQIDKRAIETAIEGLSLDRIVLRTPVHIEPTEVTVNRDRLQSAVNSGGPVNVSGQSAQQQGGGSGAGAGALAGSLARGGLGMAARVAAPLAAAGAVGSVLTAGFSRLEAIDQATTKLQALGKTEQEITAISKTALNTVQDTAFGLDESFSAATNAISSGIQPGQQLNDYMSALASTAALANTSMTDLGDAFSTAAVQGKLTGDVMDMLYSRQVPVLQLLADEYDTTQQHAQEMVSNGEVSFDRFIHAMNQNADAAKIMGNTVQGSFQNLLASVKRIGAGFLAPLFQRDASGASTLSNIIQGLTNRLKAFEGFMTEHKDTIVDVYRVAGKAVLLWADTVMTAIGWVLEGIGKLIEGIGHVPSAFAGIADFFGAHGVADNLRRYSDNMTNWGTATFEAGQKVFTFQGTLDQAYAALEHWSDEAKKGKTSTGELGDSAEKAAPQAISLKDALEALKIQADQAEDAIKGSNEQFEKFIDQVKEKGGTQDLIDTLTKIRQGYENGGRAVDEFAEAIENFGDKTIDADSRAKEFIRTLQNLGQVPNDDALIRYNQTVEDAIGYQSNLVDYLDTTGDALVKNGGQLDLNSKNARTLSTEISKLVQESTSLVASGQASPDEAYEHTSQVLRQLLQNFGIMGQSADSVIEKYFPRDAFQNALKQTDPKGALEQIFADDPAELESKLKLLTTTQDILGQIVGADGQLHVPTVLDVDKSQLPTNTPPPAPPAPPPPTAPSPNGRGPSGIPLPPQGSHPKQGASPFVGPVAPGDPNFYQMPDGKVYRKSDIQEPLTNPNPIPGAPTPLPNNTIQPTDLGGLLGAPGSNYELSDAQRKSFLDLANNKDALNKAFAENPDIANALQGLVDQANAQGQNMGVAFAQGLLTSNDQVKDALLKLAQLAPDILGNSPARYGPLSGRGWTLYRGQKFTSDYAKGIVSQADSVKSAGETIAGGAADGLGSGPSGPALTMDDSLTRTIKDIQELSDFGKKILDFGKQIADIGFGAAKFANDLSGGRLFPKSYVKDPNFDARRGSPIAPWNPQGWNPTNRSGAQQNSGGTGQQLPTGRVDPNAKGDAAASAFIAQAQARGWNQEQILAGLGVFNQETGYATNPRTNDVQNQNGTAGITGGFQQDMSYRKYGDPRDVNNAINGFLTEFENRGQGLNDPNPWRHAVSDVQIPADAGAGGYNDSDGSYLRNRQRQQALDTFNRLAGGASNDLYSAANTNPALTDAVSSVVSSVDDALLSRIPKGEYVTPDEGKDFDLSKGLADCSSAIEDLYNEMKGIPTSGRSLSTGNAADWLTERGFLPTESVVQGAFNVAFNSGHMQATLPGGTNFNWGSDSAAQQGGRTSQGAYDPSLTQRFYLPVGADGSLGQPGGSTGLPVTLTGPDRGQLSQIAGATSTLGTMPAKLQELVAGDPLLQGALTNQAALTQDSVVPVLQHMDGLIADYSKTNTPENKAMASSLSDMKQNLQNRFGLQEGPTGLDQAQTMVNGVSGIASDAFALFDQGLKTIAATQDIADTLVRGVANTKDVNRLIDDAQEFVTLFQKGFQLASSVTGFASQIAGASGGMDMGAGGALGAASALTGMISQALAAVNTAIDIGQQAYQITMKYVGRFLTNWLGLPGATDANFLLDTMTGQLKAYTSENPENKSTMNVFGREAGLESGRYTERQAPTNILTIYQGPGQDPRDTMNDAMFAVRASGVGAFGYAD</sequence>
<dbReference type="Pfam" id="PF20155">
    <property type="entry name" value="TMP_3"/>
    <property type="match status" value="1"/>
</dbReference>
<evidence type="ECO:0000259" key="4">
    <source>
        <dbReference type="Pfam" id="PF20155"/>
    </source>
</evidence>
<dbReference type="GO" id="GO:0098003">
    <property type="term" value="P:viral tail assembly"/>
    <property type="evidence" value="ECO:0007669"/>
    <property type="project" value="UniProtKB-KW"/>
</dbReference>
<evidence type="ECO:0000256" key="2">
    <source>
        <dbReference type="SAM" id="Coils"/>
    </source>
</evidence>
<reference evidence="5 6" key="1">
    <citation type="submission" date="2019-10" db="EMBL/GenBank/DDBJ databases">
        <authorList>
            <person name="Garlena R.A."/>
            <person name="Russell D.A."/>
            <person name="Pope W.H."/>
            <person name="Jacobs-Sera D."/>
            <person name="Hatfull G.F."/>
        </authorList>
    </citation>
    <scope>NUCLEOTIDE SEQUENCE [LARGE SCALE GENOMIC DNA]</scope>
</reference>
<keyword evidence="6" id="KW-1185">Reference proteome</keyword>
<dbReference type="InterPro" id="IPR013491">
    <property type="entry name" value="Tape_meas_N"/>
</dbReference>
<keyword evidence="1" id="KW-1188">Viral release from host cell</keyword>
<protein>
    <submittedName>
        <fullName evidence="5">Tape measure protein</fullName>
    </submittedName>
</protein>
<feature type="coiled-coil region" evidence="2">
    <location>
        <begin position="604"/>
        <end position="638"/>
    </location>
</feature>
<dbReference type="RefSeq" id="YP_009853776.1">
    <property type="nucleotide sequence ID" value="NC_048824.1"/>
</dbReference>
<organism evidence="5 6">
    <name type="scientific">Mycobacterium phage Indlulamithi</name>
    <dbReference type="NCBI Taxonomy" id="2656582"/>
    <lineage>
        <taxon>Viruses</taxon>
        <taxon>Duplodnaviria</taxon>
        <taxon>Heunggongvirae</taxon>
        <taxon>Uroviricota</taxon>
        <taxon>Caudoviricetes</taxon>
        <taxon>Indlulamithivirus</taxon>
        <taxon>Indlulamithivirus indlulamithi</taxon>
    </lineage>
</organism>
<name>A0A649VDB4_9CAUD</name>
<feature type="region of interest" description="Disordered" evidence="3">
    <location>
        <begin position="1183"/>
        <end position="1225"/>
    </location>
</feature>
<feature type="coiled-coil region" evidence="2">
    <location>
        <begin position="93"/>
        <end position="120"/>
    </location>
</feature>
<evidence type="ECO:0000256" key="3">
    <source>
        <dbReference type="SAM" id="MobiDB-lite"/>
    </source>
</evidence>
<feature type="compositionally biased region" description="Pro residues" evidence="3">
    <location>
        <begin position="875"/>
        <end position="890"/>
    </location>
</feature>
<feature type="region of interest" description="Disordered" evidence="3">
    <location>
        <begin position="868"/>
        <end position="971"/>
    </location>
</feature>
<feature type="compositionally biased region" description="Polar residues" evidence="3">
    <location>
        <begin position="1193"/>
        <end position="1215"/>
    </location>
</feature>
<dbReference type="Proteomes" id="UP000423609">
    <property type="component" value="Segment"/>
</dbReference>
<gene>
    <name evidence="5" type="primary">24</name>
    <name evidence="5" type="ORF">PBI_INDLULAMITHI_24</name>
</gene>
<evidence type="ECO:0000313" key="6">
    <source>
        <dbReference type="Proteomes" id="UP000423609"/>
    </source>
</evidence>
<evidence type="ECO:0000313" key="5">
    <source>
        <dbReference type="EMBL" id="QGJ90065.1"/>
    </source>
</evidence>
<feature type="domain" description="Tape measure protein N-terminal" evidence="4">
    <location>
        <begin position="266"/>
        <end position="437"/>
    </location>
</feature>
<dbReference type="EMBL" id="MN585993">
    <property type="protein sequence ID" value="QGJ90065.1"/>
    <property type="molecule type" value="Genomic_DNA"/>
</dbReference>
<evidence type="ECO:0000256" key="1">
    <source>
        <dbReference type="ARBA" id="ARBA00022465"/>
    </source>
</evidence>
<feature type="region of interest" description="Disordered" evidence="3">
    <location>
        <begin position="206"/>
        <end position="226"/>
    </location>
</feature>
<keyword evidence="1" id="KW-1245">Viral tail assembly</keyword>
<dbReference type="GeneID" id="55624463"/>
<keyword evidence="2" id="KW-0175">Coiled coil</keyword>
<dbReference type="KEGG" id="vg:55624463"/>